<evidence type="ECO:0000256" key="1">
    <source>
        <dbReference type="ARBA" id="ARBA00004651"/>
    </source>
</evidence>
<keyword evidence="4 6" id="KW-1133">Transmembrane helix</keyword>
<evidence type="ECO:0000313" key="9">
    <source>
        <dbReference type="Proteomes" id="UP000315003"/>
    </source>
</evidence>
<feature type="transmembrane region" description="Helical" evidence="6">
    <location>
        <begin position="155"/>
        <end position="174"/>
    </location>
</feature>
<dbReference type="InterPro" id="IPR015414">
    <property type="entry name" value="TMEM64"/>
</dbReference>
<accession>A0A517SZW2</accession>
<comment type="similarity">
    <text evidence="6">Belongs to the TVP38/TMEM64 family.</text>
</comment>
<evidence type="ECO:0000256" key="3">
    <source>
        <dbReference type="ARBA" id="ARBA00022692"/>
    </source>
</evidence>
<keyword evidence="2 6" id="KW-1003">Cell membrane</keyword>
<feature type="transmembrane region" description="Helical" evidence="6">
    <location>
        <begin position="181"/>
        <end position="203"/>
    </location>
</feature>
<evidence type="ECO:0000313" key="8">
    <source>
        <dbReference type="EMBL" id="QDT61678.1"/>
    </source>
</evidence>
<dbReference type="Pfam" id="PF09335">
    <property type="entry name" value="VTT_dom"/>
    <property type="match status" value="1"/>
</dbReference>
<feature type="transmembrane region" description="Helical" evidence="6">
    <location>
        <begin position="51"/>
        <end position="71"/>
    </location>
</feature>
<keyword evidence="9" id="KW-1185">Reference proteome</keyword>
<name>A0A517SZW2_9BACT</name>
<keyword evidence="5 6" id="KW-0472">Membrane</keyword>
<dbReference type="EMBL" id="CP036272">
    <property type="protein sequence ID" value="QDT61678.1"/>
    <property type="molecule type" value="Genomic_DNA"/>
</dbReference>
<feature type="domain" description="VTT" evidence="7">
    <location>
        <begin position="73"/>
        <end position="198"/>
    </location>
</feature>
<feature type="transmembrane region" description="Helical" evidence="6">
    <location>
        <begin position="12"/>
        <end position="31"/>
    </location>
</feature>
<evidence type="ECO:0000259" key="7">
    <source>
        <dbReference type="Pfam" id="PF09335"/>
    </source>
</evidence>
<evidence type="ECO:0000256" key="4">
    <source>
        <dbReference type="ARBA" id="ARBA00022989"/>
    </source>
</evidence>
<organism evidence="8 9">
    <name type="scientific">Stieleria bergensis</name>
    <dbReference type="NCBI Taxonomy" id="2528025"/>
    <lineage>
        <taxon>Bacteria</taxon>
        <taxon>Pseudomonadati</taxon>
        <taxon>Planctomycetota</taxon>
        <taxon>Planctomycetia</taxon>
        <taxon>Pirellulales</taxon>
        <taxon>Pirellulaceae</taxon>
        <taxon>Stieleria</taxon>
    </lineage>
</organism>
<evidence type="ECO:0000256" key="5">
    <source>
        <dbReference type="ARBA" id="ARBA00023136"/>
    </source>
</evidence>
<evidence type="ECO:0000256" key="2">
    <source>
        <dbReference type="ARBA" id="ARBA00022475"/>
    </source>
</evidence>
<keyword evidence="3 6" id="KW-0812">Transmembrane</keyword>
<proteinExistence type="inferred from homology"/>
<evidence type="ECO:0000256" key="6">
    <source>
        <dbReference type="RuleBase" id="RU366058"/>
    </source>
</evidence>
<dbReference type="GO" id="GO:0005886">
    <property type="term" value="C:plasma membrane"/>
    <property type="evidence" value="ECO:0007669"/>
    <property type="project" value="UniProtKB-SubCell"/>
</dbReference>
<reference evidence="8 9" key="1">
    <citation type="submission" date="2019-02" db="EMBL/GenBank/DDBJ databases">
        <title>Deep-cultivation of Planctomycetes and their phenomic and genomic characterization uncovers novel biology.</title>
        <authorList>
            <person name="Wiegand S."/>
            <person name="Jogler M."/>
            <person name="Boedeker C."/>
            <person name="Pinto D."/>
            <person name="Vollmers J."/>
            <person name="Rivas-Marin E."/>
            <person name="Kohn T."/>
            <person name="Peeters S.H."/>
            <person name="Heuer A."/>
            <person name="Rast P."/>
            <person name="Oberbeckmann S."/>
            <person name="Bunk B."/>
            <person name="Jeske O."/>
            <person name="Meyerdierks A."/>
            <person name="Storesund J.E."/>
            <person name="Kallscheuer N."/>
            <person name="Luecker S."/>
            <person name="Lage O.M."/>
            <person name="Pohl T."/>
            <person name="Merkel B.J."/>
            <person name="Hornburger P."/>
            <person name="Mueller R.-W."/>
            <person name="Bruemmer F."/>
            <person name="Labrenz M."/>
            <person name="Spormann A.M."/>
            <person name="Op den Camp H."/>
            <person name="Overmann J."/>
            <person name="Amann R."/>
            <person name="Jetten M.S.M."/>
            <person name="Mascher T."/>
            <person name="Medema M.H."/>
            <person name="Devos D.P."/>
            <person name="Kaster A.-K."/>
            <person name="Ovreas L."/>
            <person name="Rohde M."/>
            <person name="Galperin M.Y."/>
            <person name="Jogler C."/>
        </authorList>
    </citation>
    <scope>NUCLEOTIDE SEQUENCE [LARGE SCALE GENOMIC DNA]</scope>
    <source>
        <strain evidence="8 9">SV_7m_r</strain>
    </source>
</reference>
<feature type="transmembrane region" description="Helical" evidence="6">
    <location>
        <begin position="209"/>
        <end position="230"/>
    </location>
</feature>
<protein>
    <recommendedName>
        <fullName evidence="6">TVP38/TMEM64 family membrane protein</fullName>
    </recommendedName>
</protein>
<dbReference type="InterPro" id="IPR032816">
    <property type="entry name" value="VTT_dom"/>
</dbReference>
<dbReference type="Proteomes" id="UP000315003">
    <property type="component" value="Chromosome"/>
</dbReference>
<dbReference type="PANTHER" id="PTHR12677:SF59">
    <property type="entry name" value="GOLGI APPARATUS MEMBRANE PROTEIN TVP38-RELATED"/>
    <property type="match status" value="1"/>
</dbReference>
<feature type="transmembrane region" description="Helical" evidence="6">
    <location>
        <begin position="83"/>
        <end position="108"/>
    </location>
</feature>
<dbReference type="PANTHER" id="PTHR12677">
    <property type="entry name" value="GOLGI APPARATUS MEMBRANE PROTEIN TVP38-RELATED"/>
    <property type="match status" value="1"/>
</dbReference>
<dbReference type="AlphaFoldDB" id="A0A517SZW2"/>
<sequence>MDRRSSLWQRFRVLHFAGLLIAIAGFGWLLVRVSQAGQGWDPLATLSGLDLASPWALGLFIPVGVLAMLMFTPKTAVSMTAGTLFGTVTGCLAMLFVALISASIGYLIGRAFGRWFRKPQKQLAVSADQTPRSSPPSLRQAMMILGRDAGVGVHLLVRLAPIPTGVISYSMGIVGAKVGPFLIAAVLGLGPQFLYVHAASALLHAGENAFWQQLTGAVSLTIAVAASLLLPPVAIEQLKQIRSTVTSERKGDVRDQG</sequence>
<comment type="subcellular location">
    <subcellularLocation>
        <location evidence="1 6">Cell membrane</location>
        <topology evidence="1 6">Multi-pass membrane protein</topology>
    </subcellularLocation>
</comment>
<gene>
    <name evidence="8" type="ORF">SV7mr_42170</name>
</gene>